<accession>A0ACB7UP57</accession>
<evidence type="ECO:0000313" key="2">
    <source>
        <dbReference type="Proteomes" id="UP000827976"/>
    </source>
</evidence>
<keyword evidence="2" id="KW-1185">Reference proteome</keyword>
<dbReference type="Proteomes" id="UP000827976">
    <property type="component" value="Chromosome 15"/>
</dbReference>
<sequence>MLVFSQAIKPSVFSLCSPLPPRAHLESNSQIVSTKKRLGITSSEFSLALQHCIETRSFHEGQKIHSRIREAGFEKNRDLLPKLIKFYSVCGRTDMARQLFDKIPKRNLDVFIWTSMISACIQDGFLDEAVMLFSEMLALGLIPDSYTLSALVKASTGLGYYGLVNQLHSVSVKCGCCSSLSVANSLVHAYGTFGNIDGAFRVFNRIEHRDIVSWSSIVRACSCLEKYAESISLFSRMQSEDHHRPNEITVVSVLPACSFFSSLRKGQAIHAYVIRKGFDLNPIVSAALVTMYSRCGDARCAFVVFNNLDKWNVVLWTSMIEGFSMNGEFTLALHLFKRMQKLGLKPNYVTLVVILSACSHGGLVDEGLEIFWTMKERFSITPRIEHYACVVDLLGRAGRLDAAEKFIEKMAIPPGASVYGSLLGACQAHRNVELGEKAAFMLFELEPNNAANYVILSNIYASVGRWDDVGKVRQLMVNKRLSKNSGCSWIEIKDKVYVFGAHDRSHSESESIYKVLEELGERLTEAGYVPSTKHVLLDVDEDDKKSLLCSHSERLAIGFGLLKSPPSAPIRIAKNLRVCGDCHEAIKLISKVVSRQLIIRDTNRFHHFSRGSCSCGDYW</sequence>
<gene>
    <name evidence="1" type="ORF">IHE45_15G116200</name>
</gene>
<protein>
    <submittedName>
        <fullName evidence="1">TPR-like protein</fullName>
    </submittedName>
</protein>
<comment type="caution">
    <text evidence="1">The sequence shown here is derived from an EMBL/GenBank/DDBJ whole genome shotgun (WGS) entry which is preliminary data.</text>
</comment>
<organism evidence="1 2">
    <name type="scientific">Dioscorea alata</name>
    <name type="common">Purple yam</name>
    <dbReference type="NCBI Taxonomy" id="55571"/>
    <lineage>
        <taxon>Eukaryota</taxon>
        <taxon>Viridiplantae</taxon>
        <taxon>Streptophyta</taxon>
        <taxon>Embryophyta</taxon>
        <taxon>Tracheophyta</taxon>
        <taxon>Spermatophyta</taxon>
        <taxon>Magnoliopsida</taxon>
        <taxon>Liliopsida</taxon>
        <taxon>Dioscoreales</taxon>
        <taxon>Dioscoreaceae</taxon>
        <taxon>Dioscorea</taxon>
    </lineage>
</organism>
<proteinExistence type="predicted"/>
<dbReference type="EMBL" id="CM037025">
    <property type="protein sequence ID" value="KAH7662191.1"/>
    <property type="molecule type" value="Genomic_DNA"/>
</dbReference>
<evidence type="ECO:0000313" key="1">
    <source>
        <dbReference type="EMBL" id="KAH7662191.1"/>
    </source>
</evidence>
<name>A0ACB7UP57_DIOAL</name>
<reference evidence="2" key="1">
    <citation type="journal article" date="2022" name="Nat. Commun.">
        <title>Chromosome evolution and the genetic basis of agronomically important traits in greater yam.</title>
        <authorList>
            <person name="Bredeson J.V."/>
            <person name="Lyons J.B."/>
            <person name="Oniyinde I.O."/>
            <person name="Okereke N.R."/>
            <person name="Kolade O."/>
            <person name="Nnabue I."/>
            <person name="Nwadili C.O."/>
            <person name="Hribova E."/>
            <person name="Parker M."/>
            <person name="Nwogha J."/>
            <person name="Shu S."/>
            <person name="Carlson J."/>
            <person name="Kariba R."/>
            <person name="Muthemba S."/>
            <person name="Knop K."/>
            <person name="Barton G.J."/>
            <person name="Sherwood A.V."/>
            <person name="Lopez-Montes A."/>
            <person name="Asiedu R."/>
            <person name="Jamnadass R."/>
            <person name="Muchugi A."/>
            <person name="Goodstein D."/>
            <person name="Egesi C.N."/>
            <person name="Featherston J."/>
            <person name="Asfaw A."/>
            <person name="Simpson G.G."/>
            <person name="Dolezel J."/>
            <person name="Hendre P.S."/>
            <person name="Van Deynze A."/>
            <person name="Kumar P.L."/>
            <person name="Obidiegwu J.E."/>
            <person name="Bhattacharjee R."/>
            <person name="Rokhsar D.S."/>
        </authorList>
    </citation>
    <scope>NUCLEOTIDE SEQUENCE [LARGE SCALE GENOMIC DNA]</scope>
    <source>
        <strain evidence="2">cv. TDa95/00328</strain>
    </source>
</reference>